<dbReference type="PROSITE" id="PS50853">
    <property type="entry name" value="FN3"/>
    <property type="match status" value="1"/>
</dbReference>
<dbReference type="Gene3D" id="1.10.1330.10">
    <property type="entry name" value="Dockerin domain"/>
    <property type="match status" value="1"/>
</dbReference>
<keyword evidence="1" id="KW-1133">Transmembrane helix</keyword>
<reference evidence="3 4" key="1">
    <citation type="journal article" date="2016" name="Nat. Commun.">
        <title>Thousands of microbial genomes shed light on interconnected biogeochemical processes in an aquifer system.</title>
        <authorList>
            <person name="Anantharaman K."/>
            <person name="Brown C.T."/>
            <person name="Hug L.A."/>
            <person name="Sharon I."/>
            <person name="Castelle C.J."/>
            <person name="Probst A.J."/>
            <person name="Thomas B.C."/>
            <person name="Singh A."/>
            <person name="Wilkins M.J."/>
            <person name="Karaoz U."/>
            <person name="Brodie E.L."/>
            <person name="Williams K.H."/>
            <person name="Hubbard S.S."/>
            <person name="Banfield J.F."/>
        </authorList>
    </citation>
    <scope>NUCLEOTIDE SEQUENCE [LARGE SCALE GENOMIC DNA]</scope>
</reference>
<dbReference type="InterPro" id="IPR036439">
    <property type="entry name" value="Dockerin_dom_sf"/>
</dbReference>
<dbReference type="InterPro" id="IPR013783">
    <property type="entry name" value="Ig-like_fold"/>
</dbReference>
<feature type="transmembrane region" description="Helical" evidence="1">
    <location>
        <begin position="12"/>
        <end position="34"/>
    </location>
</feature>
<evidence type="ECO:0000313" key="4">
    <source>
        <dbReference type="Proteomes" id="UP000177067"/>
    </source>
</evidence>
<dbReference type="AlphaFoldDB" id="A0A1F6LL31"/>
<evidence type="ECO:0000256" key="1">
    <source>
        <dbReference type="SAM" id="Phobius"/>
    </source>
</evidence>
<accession>A0A1F6LL31</accession>
<dbReference type="GO" id="GO:0000272">
    <property type="term" value="P:polysaccharide catabolic process"/>
    <property type="evidence" value="ECO:0007669"/>
    <property type="project" value="InterPro"/>
</dbReference>
<proteinExistence type="predicted"/>
<dbReference type="Gene3D" id="2.60.40.10">
    <property type="entry name" value="Immunoglobulins"/>
    <property type="match status" value="2"/>
</dbReference>
<dbReference type="Proteomes" id="UP000177067">
    <property type="component" value="Unassembled WGS sequence"/>
</dbReference>
<evidence type="ECO:0000313" key="3">
    <source>
        <dbReference type="EMBL" id="OGH60025.1"/>
    </source>
</evidence>
<evidence type="ECO:0000259" key="2">
    <source>
        <dbReference type="PROSITE" id="PS50853"/>
    </source>
</evidence>
<sequence length="440" mass="47735">MNELGKIKQNSIVFLMVVILFILSIIFFVVPSFATDYVSSNFIIRDPVITVEGGRATSSSFIYFSSTGQTSVGSSTSTSFSAYDGFLYFTDISIPTLTATAGNAQASLSWSESTSTFGYVVTSYQVGQSTVSGGSYSYTDVGNVLSSTRSSLTNGTTYYFIIRVIDNQGDVIATSTESSVIPVASSVAPSGGGGGGGSSIDTVITAVKFSGMAYPLSKVTILKDGQIAVTTIAGPDAKFDVLLSGLSTGNYVFSVISEDDAQNRSSLFTFPIFISKGVTINVGGIFISPTINVDKEQVQQGENIAIFGKSVSNSEITILINSEHQFFEKVKTDNDGVYLYNFDTSPLELGEHYTKSKVVFKDQVSPFSKSVNFIVGNRTVLKNTKKLIGDLSNDFRVNIIDFSILVYWFDRFDYPQEFDLNSDNKIDLIDFSIMVYYWTG</sequence>
<dbReference type="InterPro" id="IPR036116">
    <property type="entry name" value="FN3_sf"/>
</dbReference>
<dbReference type="InterPro" id="IPR003961">
    <property type="entry name" value="FN3_dom"/>
</dbReference>
<dbReference type="SUPFAM" id="SSF49265">
    <property type="entry name" value="Fibronectin type III"/>
    <property type="match status" value="1"/>
</dbReference>
<protein>
    <recommendedName>
        <fullName evidence="2">Fibronectin type-III domain-containing protein</fullName>
    </recommendedName>
</protein>
<feature type="domain" description="Fibronectin type-III" evidence="2">
    <location>
        <begin position="91"/>
        <end position="190"/>
    </location>
</feature>
<comment type="caution">
    <text evidence="3">The sequence shown here is derived from an EMBL/GenBank/DDBJ whole genome shotgun (WGS) entry which is preliminary data.</text>
</comment>
<dbReference type="EMBL" id="MFPS01000003">
    <property type="protein sequence ID" value="OGH60025.1"/>
    <property type="molecule type" value="Genomic_DNA"/>
</dbReference>
<keyword evidence="1" id="KW-0472">Membrane</keyword>
<dbReference type="SUPFAM" id="SSF63446">
    <property type="entry name" value="Type I dockerin domain"/>
    <property type="match status" value="1"/>
</dbReference>
<organism evidence="3 4">
    <name type="scientific">Candidatus Magasanikbacteria bacterium RIFCSPHIGHO2_01_FULL_33_34</name>
    <dbReference type="NCBI Taxonomy" id="1798671"/>
    <lineage>
        <taxon>Bacteria</taxon>
        <taxon>Candidatus Magasanikiibacteriota</taxon>
    </lineage>
</organism>
<name>A0A1F6LL31_9BACT</name>
<gene>
    <name evidence="3" type="ORF">A2725_00030</name>
</gene>
<keyword evidence="1" id="KW-0812">Transmembrane</keyword>